<dbReference type="SUPFAM" id="SSF53335">
    <property type="entry name" value="S-adenosyl-L-methionine-dependent methyltransferases"/>
    <property type="match status" value="1"/>
</dbReference>
<dbReference type="InterPro" id="IPR050953">
    <property type="entry name" value="N4_N6_ade-DNA_methylase"/>
</dbReference>
<evidence type="ECO:0000313" key="11">
    <source>
        <dbReference type="Proteomes" id="UP000019482"/>
    </source>
</evidence>
<comment type="caution">
    <text evidence="10">The sequence shown here is derived from an EMBL/GenBank/DDBJ whole genome shotgun (WGS) entry which is preliminary data.</text>
</comment>
<dbReference type="InterPro" id="IPR002052">
    <property type="entry name" value="DNA_methylase_N6_adenine_CS"/>
</dbReference>
<dbReference type="PRINTS" id="PR00507">
    <property type="entry name" value="N12N6MTFRASE"/>
</dbReference>
<dbReference type="GO" id="GO:0032259">
    <property type="term" value="P:methylation"/>
    <property type="evidence" value="ECO:0007669"/>
    <property type="project" value="UniProtKB-KW"/>
</dbReference>
<dbReference type="GO" id="GO:0009007">
    <property type="term" value="F:site-specific DNA-methyltransferase (adenine-specific) activity"/>
    <property type="evidence" value="ECO:0007669"/>
    <property type="project" value="UniProtKB-EC"/>
</dbReference>
<dbReference type="EC" id="2.1.1.72" evidence="1"/>
<evidence type="ECO:0000259" key="9">
    <source>
        <dbReference type="Pfam" id="PF12950"/>
    </source>
</evidence>
<sequence length="551" mass="64786">MDIDDVDLLGYEYENSLDKKGRKIKGAFYTPPFIIDYILKYTMGNLDVLKNPFVKILDPACGCGYFLIGTYKFLFSKFSISLEKLRLKFSNRPYVIDTSFGQKIVYGNEYWNICNLEYHILKNCIYGADIDPKAVELTIYNLTLVSKTRMNLDNNIVCCNSLIKLDKYFNINNSFRINKFWRRKYDYVIGNPPWVSLSRRFRNNIKKDLIDYYMKEYQGGRYLPNLYEYFIKRSFEVVSLKGRIGFIIPDRFANNLQYVNLRKYILRNYNIIRLGFKIKFPNINTDTMIFIAENSYTPDNKCTIEINNIRSYFVNQIDYMKNPNLEFSYDLEPVNEYIKSIIEDNSIKLGNLCITFTGFIGIKSLITKIRKNKNQIKIIKGENIKKYRILSNYYYEFVDVNIKGGTKDIKKLKNNNKVIVRKTGKSIIAALDNTGYAIEQSLYGIIPDREEISSEYILGILNSKLIQWYYMNFLITNSNSMPHVKKYNLDKIPIKICSKAQQTNIENLIQNMIKCSKYDKRLNIETQINNQVFSIYGIDETHKKIIESVVK</sequence>
<dbReference type="AlphaFoldDB" id="W6N7P4"/>
<dbReference type="RefSeq" id="WP_017894851.1">
    <property type="nucleotide sequence ID" value="NZ_CBXI010000043.1"/>
</dbReference>
<dbReference type="InterPro" id="IPR044946">
    <property type="entry name" value="Restrct_endonuc_typeI_TRD_sf"/>
</dbReference>
<dbReference type="Gene3D" id="3.90.220.20">
    <property type="entry name" value="DNA methylase specificity domains"/>
    <property type="match status" value="1"/>
</dbReference>
<keyword evidence="4" id="KW-0949">S-adenosyl-L-methionine</keyword>
<dbReference type="Gene3D" id="3.40.50.150">
    <property type="entry name" value="Vaccinia Virus protein VP39"/>
    <property type="match status" value="1"/>
</dbReference>
<evidence type="ECO:0000256" key="1">
    <source>
        <dbReference type="ARBA" id="ARBA00011900"/>
    </source>
</evidence>
<keyword evidence="11" id="KW-1185">Reference proteome</keyword>
<feature type="domain" description="TaqI-like C-terminal specificity" evidence="9">
    <location>
        <begin position="377"/>
        <end position="494"/>
    </location>
</feature>
<dbReference type="GO" id="GO:0003677">
    <property type="term" value="F:DNA binding"/>
    <property type="evidence" value="ECO:0007669"/>
    <property type="project" value="UniProtKB-KW"/>
</dbReference>
<dbReference type="InterPro" id="IPR025931">
    <property type="entry name" value="TaqI_C"/>
</dbReference>
<evidence type="ECO:0000256" key="3">
    <source>
        <dbReference type="ARBA" id="ARBA00022679"/>
    </source>
</evidence>
<keyword evidence="3 10" id="KW-0808">Transferase</keyword>
<keyword evidence="5" id="KW-0680">Restriction system</keyword>
<comment type="catalytic activity">
    <reaction evidence="7">
        <text>a 2'-deoxyadenosine in DNA + S-adenosyl-L-methionine = an N(6)-methyl-2'-deoxyadenosine in DNA + S-adenosyl-L-homocysteine + H(+)</text>
        <dbReference type="Rhea" id="RHEA:15197"/>
        <dbReference type="Rhea" id="RHEA-COMP:12418"/>
        <dbReference type="Rhea" id="RHEA-COMP:12419"/>
        <dbReference type="ChEBI" id="CHEBI:15378"/>
        <dbReference type="ChEBI" id="CHEBI:57856"/>
        <dbReference type="ChEBI" id="CHEBI:59789"/>
        <dbReference type="ChEBI" id="CHEBI:90615"/>
        <dbReference type="ChEBI" id="CHEBI:90616"/>
        <dbReference type="EC" id="2.1.1.72"/>
    </reaction>
</comment>
<dbReference type="PROSITE" id="PS00092">
    <property type="entry name" value="N6_MTASE"/>
    <property type="match status" value="1"/>
</dbReference>
<name>W6N7P4_CLOTY</name>
<protein>
    <recommendedName>
        <fullName evidence="1">site-specific DNA-methyltransferase (adenine-specific)</fullName>
        <ecNumber evidence="1">2.1.1.72</ecNumber>
    </recommendedName>
</protein>
<dbReference type="Pfam" id="PF07669">
    <property type="entry name" value="Eco57I"/>
    <property type="match status" value="1"/>
</dbReference>
<dbReference type="InterPro" id="IPR011639">
    <property type="entry name" value="MethylTrfase_TaqI-like_dom"/>
</dbReference>
<dbReference type="Pfam" id="PF12950">
    <property type="entry name" value="TaqI_C"/>
    <property type="match status" value="1"/>
</dbReference>
<keyword evidence="6" id="KW-0238">DNA-binding</keyword>
<keyword evidence="2 10" id="KW-0489">Methyltransferase</keyword>
<evidence type="ECO:0000256" key="2">
    <source>
        <dbReference type="ARBA" id="ARBA00022603"/>
    </source>
</evidence>
<proteinExistence type="predicted"/>
<organism evidence="10 11">
    <name type="scientific">Clostridium tyrobutyricum DIVETGP</name>
    <dbReference type="NCBI Taxonomy" id="1408889"/>
    <lineage>
        <taxon>Bacteria</taxon>
        <taxon>Bacillati</taxon>
        <taxon>Bacillota</taxon>
        <taxon>Clostridia</taxon>
        <taxon>Eubacteriales</taxon>
        <taxon>Clostridiaceae</taxon>
        <taxon>Clostridium</taxon>
    </lineage>
</organism>
<gene>
    <name evidence="10" type="ORF">CTDIVETGP_2611</name>
</gene>
<reference evidence="10 11" key="1">
    <citation type="journal article" date="2015" name="Genome Announc.">
        <title>Draft Genome Sequence of Clostridium tyrobutyricum Strain DIVETGP, Isolated from Cow's Milk for Grana Padano Production.</title>
        <authorList>
            <person name="Soggiu A."/>
            <person name="Piras C."/>
            <person name="Gaiarsa S."/>
            <person name="Sassera D."/>
            <person name="Roncada P."/>
            <person name="Bendixen E."/>
            <person name="Brasca M."/>
            <person name="Bonizzi L."/>
        </authorList>
    </citation>
    <scope>NUCLEOTIDE SEQUENCE [LARGE SCALE GENOMIC DNA]</scope>
    <source>
        <strain evidence="10 11">DIVETGP</strain>
    </source>
</reference>
<dbReference type="PANTHER" id="PTHR33841:SF6">
    <property type="entry name" value="TYPE II METHYLTRANSFERASE M.HINDII"/>
    <property type="match status" value="1"/>
</dbReference>
<evidence type="ECO:0000256" key="5">
    <source>
        <dbReference type="ARBA" id="ARBA00022747"/>
    </source>
</evidence>
<dbReference type="PANTHER" id="PTHR33841">
    <property type="entry name" value="DNA METHYLTRANSFERASE YEEA-RELATED"/>
    <property type="match status" value="1"/>
</dbReference>
<evidence type="ECO:0000256" key="6">
    <source>
        <dbReference type="ARBA" id="ARBA00023125"/>
    </source>
</evidence>
<evidence type="ECO:0000259" key="8">
    <source>
        <dbReference type="Pfam" id="PF07669"/>
    </source>
</evidence>
<evidence type="ECO:0000256" key="7">
    <source>
        <dbReference type="ARBA" id="ARBA00047942"/>
    </source>
</evidence>
<evidence type="ECO:0000256" key="4">
    <source>
        <dbReference type="ARBA" id="ARBA00022691"/>
    </source>
</evidence>
<dbReference type="REBASE" id="112021">
    <property type="entry name" value="M.CtyGPORF2611P"/>
</dbReference>
<accession>W6N7P4</accession>
<dbReference type="EMBL" id="CBXI010000043">
    <property type="protein sequence ID" value="CDL92541.1"/>
    <property type="molecule type" value="Genomic_DNA"/>
</dbReference>
<dbReference type="InterPro" id="IPR029063">
    <property type="entry name" value="SAM-dependent_MTases_sf"/>
</dbReference>
<dbReference type="GeneID" id="29418628"/>
<dbReference type="SUPFAM" id="SSF116734">
    <property type="entry name" value="DNA methylase specificity domain"/>
    <property type="match status" value="1"/>
</dbReference>
<dbReference type="GO" id="GO:0009307">
    <property type="term" value="P:DNA restriction-modification system"/>
    <property type="evidence" value="ECO:0007669"/>
    <property type="project" value="UniProtKB-KW"/>
</dbReference>
<dbReference type="Proteomes" id="UP000019482">
    <property type="component" value="Unassembled WGS sequence"/>
</dbReference>
<evidence type="ECO:0000313" key="10">
    <source>
        <dbReference type="EMBL" id="CDL92541.1"/>
    </source>
</evidence>
<dbReference type="OrthoDB" id="9815272at2"/>
<feature type="domain" description="Type II methyltransferase M.TaqI-like" evidence="8">
    <location>
        <begin position="123"/>
        <end position="274"/>
    </location>
</feature>